<evidence type="ECO:0000313" key="1">
    <source>
        <dbReference type="EMBL" id="CAG8706101.1"/>
    </source>
</evidence>
<proteinExistence type="predicted"/>
<evidence type="ECO:0000313" key="2">
    <source>
        <dbReference type="Proteomes" id="UP000789508"/>
    </source>
</evidence>
<dbReference type="Proteomes" id="UP000789508">
    <property type="component" value="Unassembled WGS sequence"/>
</dbReference>
<accession>A0A9N9HTW0</accession>
<organism evidence="1 2">
    <name type="scientific">Ambispora leptoticha</name>
    <dbReference type="NCBI Taxonomy" id="144679"/>
    <lineage>
        <taxon>Eukaryota</taxon>
        <taxon>Fungi</taxon>
        <taxon>Fungi incertae sedis</taxon>
        <taxon>Mucoromycota</taxon>
        <taxon>Glomeromycotina</taxon>
        <taxon>Glomeromycetes</taxon>
        <taxon>Archaeosporales</taxon>
        <taxon>Ambisporaceae</taxon>
        <taxon>Ambispora</taxon>
    </lineage>
</organism>
<reference evidence="1" key="1">
    <citation type="submission" date="2021-06" db="EMBL/GenBank/DDBJ databases">
        <authorList>
            <person name="Kallberg Y."/>
            <person name="Tangrot J."/>
            <person name="Rosling A."/>
        </authorList>
    </citation>
    <scope>NUCLEOTIDE SEQUENCE</scope>
    <source>
        <strain evidence="1">FL130A</strain>
    </source>
</reference>
<keyword evidence="2" id="KW-1185">Reference proteome</keyword>
<feature type="non-terminal residue" evidence="1">
    <location>
        <position position="1"/>
    </location>
</feature>
<dbReference type="EMBL" id="CAJVPS010021012">
    <property type="protein sequence ID" value="CAG8706101.1"/>
    <property type="molecule type" value="Genomic_DNA"/>
</dbReference>
<protein>
    <submittedName>
        <fullName evidence="1">2567_t:CDS:1</fullName>
    </submittedName>
</protein>
<sequence>MLSAKAWLRASWYITNLARKTLSSLPMFMAPFRPMTSTPTDVSSSE</sequence>
<gene>
    <name evidence="1" type="ORF">ALEPTO_LOCUS11750</name>
</gene>
<comment type="caution">
    <text evidence="1">The sequence shown here is derived from an EMBL/GenBank/DDBJ whole genome shotgun (WGS) entry which is preliminary data.</text>
</comment>
<dbReference type="AlphaFoldDB" id="A0A9N9HTW0"/>
<name>A0A9N9HTW0_9GLOM</name>